<dbReference type="CDD" id="cd02784">
    <property type="entry name" value="MopB_CT_PHLH"/>
    <property type="match status" value="1"/>
</dbReference>
<keyword evidence="3" id="KW-1185">Reference proteome</keyword>
<dbReference type="InterPro" id="IPR030948">
    <property type="entry name" value="TAT_var_transloc_signal_dom"/>
</dbReference>
<evidence type="ECO:0000259" key="1">
    <source>
        <dbReference type="PROSITE" id="PS51379"/>
    </source>
</evidence>
<organism evidence="2 3">
    <name type="scientific">Rufibacter quisquiliarum</name>
    <dbReference type="NCBI Taxonomy" id="1549639"/>
    <lineage>
        <taxon>Bacteria</taxon>
        <taxon>Pseudomonadati</taxon>
        <taxon>Bacteroidota</taxon>
        <taxon>Cytophagia</taxon>
        <taxon>Cytophagales</taxon>
        <taxon>Hymenobacteraceae</taxon>
        <taxon>Rufibacter</taxon>
    </lineage>
</organism>
<dbReference type="SUPFAM" id="SSF54862">
    <property type="entry name" value="4Fe-4S ferredoxins"/>
    <property type="match status" value="1"/>
</dbReference>
<dbReference type="PANTHER" id="PTHR42783">
    <property type="entry name" value="GLUTAMATE SYNTHASE [NADPH] SMALL CHAIN"/>
    <property type="match status" value="1"/>
</dbReference>
<dbReference type="RefSeq" id="WP_182514048.1">
    <property type="nucleotide sequence ID" value="NZ_JACJIQ010000017.1"/>
</dbReference>
<dbReference type="InterPro" id="IPR009010">
    <property type="entry name" value="Asp_de-COase-like_dom_sf"/>
</dbReference>
<dbReference type="PROSITE" id="PS51379">
    <property type="entry name" value="4FE4S_FER_2"/>
    <property type="match status" value="3"/>
</dbReference>
<dbReference type="SUPFAM" id="SSF50692">
    <property type="entry name" value="ADC-like"/>
    <property type="match status" value="1"/>
</dbReference>
<comment type="caution">
    <text evidence="2">The sequence shown here is derived from an EMBL/GenBank/DDBJ whole genome shotgun (WGS) entry which is preliminary data.</text>
</comment>
<dbReference type="Gene3D" id="3.40.50.740">
    <property type="match status" value="1"/>
</dbReference>
<dbReference type="Pfam" id="PF12838">
    <property type="entry name" value="Fer4_7"/>
    <property type="match status" value="1"/>
</dbReference>
<dbReference type="Gene3D" id="2.40.40.20">
    <property type="match status" value="1"/>
</dbReference>
<dbReference type="PANTHER" id="PTHR42783:SF3">
    <property type="entry name" value="GLUTAMATE SYNTHASE [NADPH] SMALL CHAIN-RELATED"/>
    <property type="match status" value="1"/>
</dbReference>
<reference evidence="2 3" key="1">
    <citation type="submission" date="2020-08" db="EMBL/GenBank/DDBJ databases">
        <title>Genomic Encyclopedia of Type Strains, Phase IV (KMG-IV): sequencing the most valuable type-strain genomes for metagenomic binning, comparative biology and taxonomic classification.</title>
        <authorList>
            <person name="Goeker M."/>
        </authorList>
    </citation>
    <scope>NUCLEOTIDE SEQUENCE [LARGE SCALE GENOMIC DNA]</scope>
    <source>
        <strain evidence="2 3">DSM 29854</strain>
    </source>
</reference>
<evidence type="ECO:0000313" key="2">
    <source>
        <dbReference type="EMBL" id="MBA9079007.1"/>
    </source>
</evidence>
<dbReference type="SUPFAM" id="SSF53706">
    <property type="entry name" value="Formate dehydrogenase/DMSO reductase, domains 1-3"/>
    <property type="match status" value="1"/>
</dbReference>
<protein>
    <submittedName>
        <fullName evidence="2">Molybdopterin-containing oxidoreductase family iron-sulfur binding subunit</fullName>
    </submittedName>
</protein>
<name>A0A839GVW0_9BACT</name>
<dbReference type="Gene3D" id="2.20.25.90">
    <property type="entry name" value="ADC-like domains"/>
    <property type="match status" value="1"/>
</dbReference>
<sequence length="1004" mass="109555">MQETIKYWRGVEELNNTPEFQQHAHNEFPEFLPVSEANGDDSSSPVAPRRDFLKLLGFGMAAVTLASCEAPVRKAIPYLHKPEEVEPGVANWYASTYFMGDFYNPVLVKTREGRPIKIEGNPLSPITQGGTHARSQASLLGLYDQSRLKGPMAGGKEVSWKEVDQKIRTRLTGVQGKVVLVSNTIISPSTKTVIREFGAQFPSFEHVTYDPKSAYGLLRANGGLVPGYDFSKAKVIVSVGADFLGSWISPVEYSKQYIINRKVTAENPTMSRHIQFESFLSLTGANADVRVPVKPSEYGAVVAALYNAVARGAGAEAITAPNNAYAKQVEAAAKELLANRGAALVVSDSNDASVQALVAGINRALGAEGSTINTAAPSYVRQGDDARMLRLVQDMNNGGVGAVIFYGANPVYDHPLSQQIVSGLKKVGVKISFADRADETASLADYICPDSHFLESWNDYEPKRGFLSLAQPAITPIYNTRQAQQSLLVWTGSTTDYYNVIQRTWSGVVGSAAGWDKAVHDGVAQGTTGLNEPTAAVAPVTLAGAAVGINKAARAAAGKGAFELEIYEKVAIGTGQHTNNPWLQEMSDPTTKAVWDNYVTISQADAKAQDIEQNDVLRVTAKGKTIELPALIQPGQAVGTVGIAVGYGRTHGGQAANNVGANVYPLVTVSDNALQYTNTVTIEKAGTDKPIAQTQTHHTVMGRNVVQESTLGKYKQDPKSVTEYIKIATPDGPQKPQKVSLWQDYEYKNHHWGMVIDLNSCIGCGSCTVSCQVENNIPVVGKQEVLNRREMHWLRIDRYYSSDATREDGGFEKMEDPSANPAVVFQPMLCQHCNHAPCETVCPVAATMHSTEGINQMVYNRCVGTRYCANNCPYKVRRFNWFNYANNEKFDYNMNNDLGKMVLNPDVTVRSRGVMEKCSFCVQRIQAGKLEAKKEARRPKDGEIVTACAQACPTNAIIFGDMLDPNSQVSQILKREEGERAFHVLEELNTQPNVTYLTKIRNQA</sequence>
<proteinExistence type="predicted"/>
<dbReference type="CDD" id="cd10551">
    <property type="entry name" value="PsrB"/>
    <property type="match status" value="1"/>
</dbReference>
<gene>
    <name evidence="2" type="ORF">FHS90_003741</name>
</gene>
<dbReference type="EMBL" id="JACJIQ010000017">
    <property type="protein sequence ID" value="MBA9079007.1"/>
    <property type="molecule type" value="Genomic_DNA"/>
</dbReference>
<dbReference type="Gene3D" id="3.40.228.10">
    <property type="entry name" value="Dimethylsulfoxide Reductase, domain 2"/>
    <property type="match status" value="1"/>
</dbReference>
<accession>A0A839GVW0</accession>
<feature type="domain" description="4Fe-4S ferredoxin-type" evidence="1">
    <location>
        <begin position="821"/>
        <end position="852"/>
    </location>
</feature>
<dbReference type="InterPro" id="IPR017896">
    <property type="entry name" value="4Fe4S_Fe-S-bd"/>
</dbReference>
<dbReference type="Gene3D" id="3.30.70.20">
    <property type="match status" value="2"/>
</dbReference>
<dbReference type="NCBIfam" id="TIGR04519">
    <property type="entry name" value="MoCo_extend_TAT"/>
    <property type="match status" value="1"/>
</dbReference>
<dbReference type="AlphaFoldDB" id="A0A839GVW0"/>
<feature type="domain" description="4Fe-4S ferredoxin-type" evidence="1">
    <location>
        <begin position="752"/>
        <end position="782"/>
    </location>
</feature>
<dbReference type="Gene3D" id="3.30.2070.10">
    <property type="entry name" value="Formate dehydrogenase/DMSO reductase"/>
    <property type="match status" value="1"/>
</dbReference>
<evidence type="ECO:0000313" key="3">
    <source>
        <dbReference type="Proteomes" id="UP000563094"/>
    </source>
</evidence>
<dbReference type="Proteomes" id="UP000563094">
    <property type="component" value="Unassembled WGS sequence"/>
</dbReference>
<feature type="domain" description="4Fe-4S ferredoxin-type" evidence="1">
    <location>
        <begin position="853"/>
        <end position="882"/>
    </location>
</feature>